<proteinExistence type="predicted"/>
<dbReference type="PANTHER" id="PTHR36840:SF1">
    <property type="entry name" value="BLL5714 PROTEIN"/>
    <property type="match status" value="1"/>
</dbReference>
<evidence type="ECO:0000256" key="1">
    <source>
        <dbReference type="SAM" id="Phobius"/>
    </source>
</evidence>
<feature type="transmembrane region" description="Helical" evidence="1">
    <location>
        <begin position="178"/>
        <end position="201"/>
    </location>
</feature>
<evidence type="ECO:0000313" key="2">
    <source>
        <dbReference type="EMBL" id="TWG27031.1"/>
    </source>
</evidence>
<dbReference type="Proteomes" id="UP000319927">
    <property type="component" value="Unassembled WGS sequence"/>
</dbReference>
<feature type="transmembrane region" description="Helical" evidence="1">
    <location>
        <begin position="48"/>
        <end position="68"/>
    </location>
</feature>
<feature type="transmembrane region" description="Helical" evidence="1">
    <location>
        <begin position="377"/>
        <end position="397"/>
    </location>
</feature>
<dbReference type="AlphaFoldDB" id="A0A561WT30"/>
<feature type="transmembrane region" description="Helical" evidence="1">
    <location>
        <begin position="352"/>
        <end position="371"/>
    </location>
</feature>
<dbReference type="EMBL" id="VIXA01000001">
    <property type="protein sequence ID" value="TWG27031.1"/>
    <property type="molecule type" value="Genomic_DNA"/>
</dbReference>
<name>A0A561WT30_9ACTN</name>
<keyword evidence="1" id="KW-0812">Transmembrane</keyword>
<dbReference type="PANTHER" id="PTHR36840">
    <property type="entry name" value="BLL5714 PROTEIN"/>
    <property type="match status" value="1"/>
</dbReference>
<feature type="transmembrane region" description="Helical" evidence="1">
    <location>
        <begin position="239"/>
        <end position="258"/>
    </location>
</feature>
<dbReference type="Pfam" id="PF06772">
    <property type="entry name" value="LtrA"/>
    <property type="match status" value="1"/>
</dbReference>
<feature type="transmembrane region" description="Helical" evidence="1">
    <location>
        <begin position="213"/>
        <end position="233"/>
    </location>
</feature>
<keyword evidence="1" id="KW-0472">Membrane</keyword>
<evidence type="ECO:0000313" key="3">
    <source>
        <dbReference type="Proteomes" id="UP000319927"/>
    </source>
</evidence>
<reference evidence="2 3" key="1">
    <citation type="submission" date="2019-06" db="EMBL/GenBank/DDBJ databases">
        <title>Sequencing the genomes of 1000 actinobacteria strains.</title>
        <authorList>
            <person name="Klenk H.-P."/>
        </authorList>
    </citation>
    <scope>NUCLEOTIDE SEQUENCE [LARGE SCALE GENOMIC DNA]</scope>
    <source>
        <strain evidence="2 3">DSM 102131</strain>
    </source>
</reference>
<gene>
    <name evidence="2" type="ORF">FHX75_11166</name>
</gene>
<keyword evidence="3" id="KW-1185">Reference proteome</keyword>
<feature type="transmembrane region" description="Helical" evidence="1">
    <location>
        <begin position="21"/>
        <end position="42"/>
    </location>
</feature>
<feature type="transmembrane region" description="Helical" evidence="1">
    <location>
        <begin position="149"/>
        <end position="166"/>
    </location>
</feature>
<feature type="transmembrane region" description="Helical" evidence="1">
    <location>
        <begin position="106"/>
        <end position="129"/>
    </location>
</feature>
<dbReference type="InterPro" id="IPR010640">
    <property type="entry name" value="Low_temperature_requirement_A"/>
</dbReference>
<organism evidence="2 3">
    <name type="scientific">Micromonospora palomenae</name>
    <dbReference type="NCBI Taxonomy" id="1461247"/>
    <lineage>
        <taxon>Bacteria</taxon>
        <taxon>Bacillati</taxon>
        <taxon>Actinomycetota</taxon>
        <taxon>Actinomycetes</taxon>
        <taxon>Micromonosporales</taxon>
        <taxon>Micromonosporaceae</taxon>
        <taxon>Micromonospora</taxon>
    </lineage>
</organism>
<keyword evidence="1" id="KW-1133">Transmembrane helix</keyword>
<protein>
    <submittedName>
        <fullName evidence="2">Low temperature requirement protein LtrA</fullName>
    </submittedName>
</protein>
<sequence length="437" mass="47558">MERLGPAVAVAPGTRVDRFEIFFDLVFVFSFFIITRATAANITGHSLLHGMLVLAVLWWCWVVHTVVATRVRLGVGFVPALMVVGMAALFCFALSLPQAFGNPVQWAVGPVVLAVSYLVLRGVHLLLYWHVAGEKPGERRLLLKYSPELAMSTLLLLGAALIPPLIDDRGRADMVRDGLWIAVVLLQYGAGLVANAWGWVLTSAEHWTERYDFILIIALGESIISVGIGGNLLGEPVTWRGVTAAVLGIFFTAALWWTHFDMIAPAARIAQHAAQGRSRVAMARDAYAYAQLVMIGGIILFALGAEEMVRQIADRSINLTEPTHGPGVPLLFGGVICYLCGGMLFQLRTLGTLSWTRVGTVLVLAVAIPLATHLPALAALSLLTAICIGLVATEVAVMADARRALLKAVFEEKTTYEKHEADWRARWHEGTPDEKPR</sequence>
<comment type="caution">
    <text evidence="2">The sequence shown here is derived from an EMBL/GenBank/DDBJ whole genome shotgun (WGS) entry which is preliminary data.</text>
</comment>
<accession>A0A561WT30</accession>
<feature type="transmembrane region" description="Helical" evidence="1">
    <location>
        <begin position="325"/>
        <end position="345"/>
    </location>
</feature>
<feature type="transmembrane region" description="Helical" evidence="1">
    <location>
        <begin position="286"/>
        <end position="305"/>
    </location>
</feature>
<feature type="transmembrane region" description="Helical" evidence="1">
    <location>
        <begin position="80"/>
        <end position="100"/>
    </location>
</feature>